<dbReference type="AlphaFoldDB" id="G8LNQ4"/>
<dbReference type="Proteomes" id="UP000007838">
    <property type="component" value="Chromosome"/>
</dbReference>
<organism evidence="1 2">
    <name type="scientific">Enterobacter ludwigii</name>
    <dbReference type="NCBI Taxonomy" id="299767"/>
    <lineage>
        <taxon>Bacteria</taxon>
        <taxon>Pseudomonadati</taxon>
        <taxon>Pseudomonadota</taxon>
        <taxon>Gammaproteobacteria</taxon>
        <taxon>Enterobacterales</taxon>
        <taxon>Enterobacteriaceae</taxon>
        <taxon>Enterobacter</taxon>
        <taxon>Enterobacter cloacae complex</taxon>
    </lineage>
</organism>
<evidence type="ECO:0000313" key="2">
    <source>
        <dbReference type="Proteomes" id="UP000007838"/>
    </source>
</evidence>
<dbReference type="KEGG" id="eec:EcWSU1_02083"/>
<protein>
    <submittedName>
        <fullName evidence="1">Uncharacterized protein</fullName>
    </submittedName>
</protein>
<dbReference type="eggNOG" id="ENOG5032T7P">
    <property type="taxonomic scope" value="Bacteria"/>
</dbReference>
<dbReference type="HOGENOM" id="CLU_206002_0_0_6"/>
<evidence type="ECO:0000313" key="1">
    <source>
        <dbReference type="EMBL" id="AEW73520.1"/>
    </source>
</evidence>
<accession>G8LNQ4</accession>
<sequence length="66" mass="7630">MMKRFFLSLFSSPESLLQVMSQQEIIEAVEDGDRIIIDQDGNASVNYKSNEVRQDFLRHVNALKRA</sequence>
<name>G8LNQ4_9ENTR</name>
<reference evidence="1 2" key="1">
    <citation type="journal article" date="2011" name="Stand. Genomic Sci.">
        <title>Complete genome of the onion pathogen Enterobacter cloacae EcWSU1.</title>
        <authorList>
            <person name="Humann J.L."/>
            <person name="Wildung M."/>
            <person name="Cheng C.H."/>
            <person name="Lee T."/>
            <person name="Stewart J.E."/>
            <person name="Drew J.C."/>
            <person name="Triplett E.W."/>
            <person name="Main D."/>
            <person name="Schroeder B.K."/>
        </authorList>
    </citation>
    <scope>NUCLEOTIDE SEQUENCE [LARGE SCALE GENOMIC DNA]</scope>
    <source>
        <strain evidence="1 2">EcWSU1</strain>
    </source>
</reference>
<gene>
    <name evidence="1" type="ORF">EcWSU1_02083</name>
</gene>
<dbReference type="EMBL" id="CP002886">
    <property type="protein sequence ID" value="AEW73520.1"/>
    <property type="molecule type" value="Genomic_DNA"/>
</dbReference>
<proteinExistence type="predicted"/>